<sequence length="97" mass="11158">MAKVRVHLLIRGRVQGVNFRRSMRDVALRYGVYGWVRNLPDHTTVEAVLEGEEWAVHKVLEWARVGPPGAKVEGVDVVFEDFRGEFTDFKILPTPRQ</sequence>
<dbReference type="Proteomes" id="UP000002654">
    <property type="component" value="Chromosome"/>
</dbReference>
<dbReference type="PANTHER" id="PTHR47268">
    <property type="entry name" value="ACYLPHOSPHATASE"/>
    <property type="match status" value="1"/>
</dbReference>
<dbReference type="SUPFAM" id="SSF54975">
    <property type="entry name" value="Acylphosphatase/BLUF domain-like"/>
    <property type="match status" value="1"/>
</dbReference>
<dbReference type="GO" id="GO:0003998">
    <property type="term" value="F:acylphosphatase activity"/>
    <property type="evidence" value="ECO:0007669"/>
    <property type="project" value="UniProtKB-EC"/>
</dbReference>
<dbReference type="EC" id="3.6.1.7" evidence="1"/>
<name>G4RJH3_THETK</name>
<keyword evidence="1" id="KW-0378">Hydrolase</keyword>
<evidence type="ECO:0000256" key="2">
    <source>
        <dbReference type="RuleBase" id="RU004168"/>
    </source>
</evidence>
<protein>
    <recommendedName>
        <fullName evidence="1">acylphosphatase</fullName>
        <ecNumber evidence="1">3.6.1.7</ecNumber>
    </recommendedName>
</protein>
<keyword evidence="5" id="KW-1185">Reference proteome</keyword>
<dbReference type="eggNOG" id="arCOG01674">
    <property type="taxonomic scope" value="Archaea"/>
</dbReference>
<dbReference type="InterPro" id="IPR020456">
    <property type="entry name" value="Acylphosphatase"/>
</dbReference>
<dbReference type="PaxDb" id="768679-TTX_1074a"/>
<dbReference type="HOGENOM" id="CLU_141932_3_2_2"/>
<dbReference type="PANTHER" id="PTHR47268:SF4">
    <property type="entry name" value="ACYLPHOSPHATASE"/>
    <property type="match status" value="1"/>
</dbReference>
<comment type="similarity">
    <text evidence="2">Belongs to the acylphosphatase family.</text>
</comment>
<feature type="active site" evidence="1">
    <location>
        <position position="38"/>
    </location>
</feature>
<dbReference type="PROSITE" id="PS51160">
    <property type="entry name" value="ACYLPHOSPHATASE_3"/>
    <property type="match status" value="1"/>
</dbReference>
<dbReference type="GeneID" id="11261963"/>
<organism evidence="4 5">
    <name type="scientific">Thermoproteus tenax (strain ATCC 35583 / DSM 2078 / JCM 9277 / NBRC 100435 / Kra 1)</name>
    <dbReference type="NCBI Taxonomy" id="768679"/>
    <lineage>
        <taxon>Archaea</taxon>
        <taxon>Thermoproteota</taxon>
        <taxon>Thermoprotei</taxon>
        <taxon>Thermoproteales</taxon>
        <taxon>Thermoproteaceae</taxon>
        <taxon>Thermoproteus</taxon>
    </lineage>
</organism>
<dbReference type="OrthoDB" id="6643at2157"/>
<dbReference type="EMBL" id="FN869859">
    <property type="protein sequence ID" value="CCC81718.1"/>
    <property type="molecule type" value="Genomic_DNA"/>
</dbReference>
<feature type="domain" description="Acylphosphatase-like" evidence="3">
    <location>
        <begin position="5"/>
        <end position="93"/>
    </location>
</feature>
<reference evidence="4 5" key="1">
    <citation type="journal article" date="2011" name="PLoS ONE">
        <title>The complete genome sequence of Thermoproteus tenax: a physiologically versatile member of the Crenarchaeota.</title>
        <authorList>
            <person name="Siebers B."/>
            <person name="Zaparty M."/>
            <person name="Raddatz G."/>
            <person name="Tjaden B."/>
            <person name="Albers S.V."/>
            <person name="Bell S.D."/>
            <person name="Blombach F."/>
            <person name="Kletzin A."/>
            <person name="Kyrpides N."/>
            <person name="Lanz C."/>
            <person name="Plagens A."/>
            <person name="Rampp M."/>
            <person name="Rosinus A."/>
            <person name="von Jan M."/>
            <person name="Makarova K.S."/>
            <person name="Klenk H.P."/>
            <person name="Schuster S.C."/>
            <person name="Hensel R."/>
        </authorList>
    </citation>
    <scope>NUCLEOTIDE SEQUENCE [LARGE SCALE GENOMIC DNA]</scope>
    <source>
        <strain evidence="5">ATCC 35583 / DSM 2078 / JCM 9277 / NBRC 100435 / Kra 1</strain>
    </source>
</reference>
<comment type="catalytic activity">
    <reaction evidence="1">
        <text>an acyl phosphate + H2O = a carboxylate + phosphate + H(+)</text>
        <dbReference type="Rhea" id="RHEA:14965"/>
        <dbReference type="ChEBI" id="CHEBI:15377"/>
        <dbReference type="ChEBI" id="CHEBI:15378"/>
        <dbReference type="ChEBI" id="CHEBI:29067"/>
        <dbReference type="ChEBI" id="CHEBI:43474"/>
        <dbReference type="ChEBI" id="CHEBI:59918"/>
        <dbReference type="EC" id="3.6.1.7"/>
    </reaction>
</comment>
<dbReference type="KEGG" id="ttn:TTX_1074a"/>
<evidence type="ECO:0000256" key="1">
    <source>
        <dbReference type="PROSITE-ProRule" id="PRU00520"/>
    </source>
</evidence>
<evidence type="ECO:0000313" key="4">
    <source>
        <dbReference type="EMBL" id="CCC81718.1"/>
    </source>
</evidence>
<dbReference type="PATRIC" id="fig|768679.9.peg.1083"/>
<dbReference type="InterPro" id="IPR036046">
    <property type="entry name" value="Acylphosphatase-like_dom_sf"/>
</dbReference>
<dbReference type="STRING" id="768679.TTX_1074a"/>
<dbReference type="RefSeq" id="WP_014126973.1">
    <property type="nucleotide sequence ID" value="NC_016070.1"/>
</dbReference>
<evidence type="ECO:0000313" key="5">
    <source>
        <dbReference type="Proteomes" id="UP000002654"/>
    </source>
</evidence>
<evidence type="ECO:0000259" key="3">
    <source>
        <dbReference type="PROSITE" id="PS51160"/>
    </source>
</evidence>
<accession>G4RJH3</accession>
<dbReference type="Gene3D" id="3.30.70.100">
    <property type="match status" value="1"/>
</dbReference>
<dbReference type="AlphaFoldDB" id="G4RJH3"/>
<dbReference type="Pfam" id="PF00708">
    <property type="entry name" value="Acylphosphatase"/>
    <property type="match status" value="1"/>
</dbReference>
<dbReference type="InterPro" id="IPR001792">
    <property type="entry name" value="Acylphosphatase-like_dom"/>
</dbReference>
<proteinExistence type="inferred from homology"/>
<gene>
    <name evidence="4" type="ORF">TTX_1074a</name>
</gene>
<feature type="active site" evidence="1">
    <location>
        <position position="20"/>
    </location>
</feature>
<dbReference type="InterPro" id="IPR017968">
    <property type="entry name" value="Acylphosphatase_CS"/>
</dbReference>
<dbReference type="PROSITE" id="PS00150">
    <property type="entry name" value="ACYLPHOSPHATASE_1"/>
    <property type="match status" value="1"/>
</dbReference>